<accession>A0A371IEL5</accession>
<protein>
    <submittedName>
        <fullName evidence="3">Uncharacterized protein</fullName>
    </submittedName>
</protein>
<keyword evidence="4" id="KW-1185">Reference proteome</keyword>
<sequence>MAKAIYQRGPWSVSMASCQHGELVSTISADGGRQFFYLYDTLHSKLGVKLPFTHFEQVVLHAMNVAPTQLHPNSWAFVRAFELLCKDLSKAPTLGFFYLRKTDKVGWTSLSNRARHKLLKPFLESYKTFKNRFFQVALSDSGSNLLVNRFGRPFFPLHWTQQPVVSILVDRKDLEGWKDAFITELEELPLLSRAEIIKGTGYSTHALKELRKRKELLASQSSHPNVVVVPLSTAGPQDNPQMFEEGTSHTPSLVVLDWLAAPSSPLPEQDSGQDVQTDSAERPNKRPHLQEVVIEEAEDQAAGRRDSNMMDQLIDPTAFTFAIDQALASSSLGRESQTWADKVKKSEEDVLRWSTAYSEAKSEWLQAKSDLEQEKDSHRSELDILRQDFGNLEVTQKNLEEKLMSAEASITQAQDTILTCDQTIFQQGIDIVDQYEVGFGRALEQVQLLHPSLDVSETRSFKEIVDGKLVSVETPPGSLAS</sequence>
<reference evidence="3" key="1">
    <citation type="submission" date="2018-05" db="EMBL/GenBank/DDBJ databases">
        <title>Draft genome of Mucuna pruriens seed.</title>
        <authorList>
            <person name="Nnadi N.E."/>
            <person name="Vos R."/>
            <person name="Hasami M.H."/>
            <person name="Devisetty U.K."/>
            <person name="Aguiy J.C."/>
        </authorList>
    </citation>
    <scope>NUCLEOTIDE SEQUENCE [LARGE SCALE GENOMIC DNA]</scope>
    <source>
        <strain evidence="3">JCA_2017</strain>
    </source>
</reference>
<comment type="caution">
    <text evidence="3">The sequence shown here is derived from an EMBL/GenBank/DDBJ whole genome shotgun (WGS) entry which is preliminary data.</text>
</comment>
<evidence type="ECO:0000313" key="4">
    <source>
        <dbReference type="Proteomes" id="UP000257109"/>
    </source>
</evidence>
<feature type="region of interest" description="Disordered" evidence="2">
    <location>
        <begin position="265"/>
        <end position="306"/>
    </location>
</feature>
<evidence type="ECO:0000256" key="2">
    <source>
        <dbReference type="SAM" id="MobiDB-lite"/>
    </source>
</evidence>
<dbReference type="PANTHER" id="PTHR31099">
    <property type="entry name" value="OS06G0165300 PROTEIN"/>
    <property type="match status" value="1"/>
</dbReference>
<evidence type="ECO:0000256" key="1">
    <source>
        <dbReference type="SAM" id="Coils"/>
    </source>
</evidence>
<dbReference type="PANTHER" id="PTHR31099:SF28">
    <property type="entry name" value="F5J5.12"/>
    <property type="match status" value="1"/>
</dbReference>
<name>A0A371IEL5_MUCPR</name>
<proteinExistence type="predicted"/>
<gene>
    <name evidence="3" type="ORF">CR513_01622</name>
</gene>
<dbReference type="Proteomes" id="UP000257109">
    <property type="component" value="Unassembled WGS sequence"/>
</dbReference>
<dbReference type="OrthoDB" id="685909at2759"/>
<dbReference type="EMBL" id="QJKJ01000273">
    <property type="protein sequence ID" value="RDY13458.1"/>
    <property type="molecule type" value="Genomic_DNA"/>
</dbReference>
<keyword evidence="1" id="KW-0175">Coiled coil</keyword>
<dbReference type="AlphaFoldDB" id="A0A371IEL5"/>
<feature type="non-terminal residue" evidence="3">
    <location>
        <position position="1"/>
    </location>
</feature>
<feature type="coiled-coil region" evidence="1">
    <location>
        <begin position="361"/>
        <end position="416"/>
    </location>
</feature>
<evidence type="ECO:0000313" key="3">
    <source>
        <dbReference type="EMBL" id="RDY13458.1"/>
    </source>
</evidence>
<organism evidence="3 4">
    <name type="scientific">Mucuna pruriens</name>
    <name type="common">Velvet bean</name>
    <name type="synonym">Dolichos pruriens</name>
    <dbReference type="NCBI Taxonomy" id="157652"/>
    <lineage>
        <taxon>Eukaryota</taxon>
        <taxon>Viridiplantae</taxon>
        <taxon>Streptophyta</taxon>
        <taxon>Embryophyta</taxon>
        <taxon>Tracheophyta</taxon>
        <taxon>Spermatophyta</taxon>
        <taxon>Magnoliopsida</taxon>
        <taxon>eudicotyledons</taxon>
        <taxon>Gunneridae</taxon>
        <taxon>Pentapetalae</taxon>
        <taxon>rosids</taxon>
        <taxon>fabids</taxon>
        <taxon>Fabales</taxon>
        <taxon>Fabaceae</taxon>
        <taxon>Papilionoideae</taxon>
        <taxon>50 kb inversion clade</taxon>
        <taxon>NPAAA clade</taxon>
        <taxon>indigoferoid/millettioid clade</taxon>
        <taxon>Phaseoleae</taxon>
        <taxon>Mucuna</taxon>
    </lineage>
</organism>